<keyword evidence="2" id="KW-0560">Oxidoreductase</keyword>
<evidence type="ECO:0000256" key="1">
    <source>
        <dbReference type="ARBA" id="ARBA00006484"/>
    </source>
</evidence>
<dbReference type="PANTHER" id="PTHR42901:SF1">
    <property type="entry name" value="ALCOHOL DEHYDROGENASE"/>
    <property type="match status" value="1"/>
</dbReference>
<keyword evidence="4" id="KW-1185">Reference proteome</keyword>
<dbReference type="Gene3D" id="3.40.50.720">
    <property type="entry name" value="NAD(P)-binding Rossmann-like Domain"/>
    <property type="match status" value="1"/>
</dbReference>
<dbReference type="SUPFAM" id="SSF51735">
    <property type="entry name" value="NAD(P)-binding Rossmann-fold domains"/>
    <property type="match status" value="1"/>
</dbReference>
<gene>
    <name evidence="3" type="ORF">PRZ48_000679</name>
</gene>
<protein>
    <submittedName>
        <fullName evidence="3">Uncharacterized protein</fullName>
    </submittedName>
</protein>
<evidence type="ECO:0000313" key="3">
    <source>
        <dbReference type="EMBL" id="KAK4506946.1"/>
    </source>
</evidence>
<dbReference type="PRINTS" id="PR00081">
    <property type="entry name" value="GDHRDH"/>
</dbReference>
<dbReference type="EMBL" id="JAXOVC010000001">
    <property type="protein sequence ID" value="KAK4506946.1"/>
    <property type="molecule type" value="Genomic_DNA"/>
</dbReference>
<dbReference type="PANTHER" id="PTHR42901">
    <property type="entry name" value="ALCOHOL DEHYDROGENASE"/>
    <property type="match status" value="1"/>
</dbReference>
<sequence>MTDVTPIFRRTTYPTISPSNPSNDQSGRTVLVIGASEGIGFSIALAYAQANASKVILSSRSQPKLDDAVAQIRSKGVQGEVTSIPLDSGDIGQIETFWKRLEQENITVDVLILNAAKTGTTTTAAEVIEFFHFNVSTKLHMLEHFQNHHKDAKRSKILIDVSSAALHAYPYPMTAYSSSKAAFSNHLCHLADEVPEEEMRLVSMHPGAVYTSAARGSSEYKEDLPLWDHPSLAGHMGLWLSTPAAAFLHGRFVWANWDADGLVDMKEKILADAGLLKIGVTGVNSFSVSSLMEKCAESPAPKDRSLI</sequence>
<dbReference type="CDD" id="cd05233">
    <property type="entry name" value="SDR_c"/>
    <property type="match status" value="1"/>
</dbReference>
<evidence type="ECO:0000313" key="4">
    <source>
        <dbReference type="Proteomes" id="UP001305779"/>
    </source>
</evidence>
<accession>A0ABR0F0R0</accession>
<dbReference type="InterPro" id="IPR002347">
    <property type="entry name" value="SDR_fam"/>
</dbReference>
<proteinExistence type="inferred from homology"/>
<dbReference type="Pfam" id="PF00106">
    <property type="entry name" value="adh_short"/>
    <property type="match status" value="1"/>
</dbReference>
<reference evidence="3 4" key="1">
    <citation type="journal article" date="2023" name="G3 (Bethesda)">
        <title>A chromosome-level genome assembly of Zasmidium syzygii isolated from banana leaves.</title>
        <authorList>
            <person name="van Westerhoven A.C."/>
            <person name="Mehrabi R."/>
            <person name="Talebi R."/>
            <person name="Steentjes M.B.F."/>
            <person name="Corcolon B."/>
            <person name="Chong P.A."/>
            <person name="Kema G.H.J."/>
            <person name="Seidl M.F."/>
        </authorList>
    </citation>
    <scope>NUCLEOTIDE SEQUENCE [LARGE SCALE GENOMIC DNA]</scope>
    <source>
        <strain evidence="3 4">P124</strain>
    </source>
</reference>
<organism evidence="3 4">
    <name type="scientific">Zasmidium cellare</name>
    <name type="common">Wine cellar mold</name>
    <name type="synonym">Racodium cellare</name>
    <dbReference type="NCBI Taxonomy" id="395010"/>
    <lineage>
        <taxon>Eukaryota</taxon>
        <taxon>Fungi</taxon>
        <taxon>Dikarya</taxon>
        <taxon>Ascomycota</taxon>
        <taxon>Pezizomycotina</taxon>
        <taxon>Dothideomycetes</taxon>
        <taxon>Dothideomycetidae</taxon>
        <taxon>Mycosphaerellales</taxon>
        <taxon>Mycosphaerellaceae</taxon>
        <taxon>Zasmidium</taxon>
    </lineage>
</organism>
<evidence type="ECO:0000256" key="2">
    <source>
        <dbReference type="ARBA" id="ARBA00023002"/>
    </source>
</evidence>
<dbReference type="InterPro" id="IPR036291">
    <property type="entry name" value="NAD(P)-bd_dom_sf"/>
</dbReference>
<comment type="similarity">
    <text evidence="1">Belongs to the short-chain dehydrogenases/reductases (SDR) family.</text>
</comment>
<comment type="caution">
    <text evidence="3">The sequence shown here is derived from an EMBL/GenBank/DDBJ whole genome shotgun (WGS) entry which is preliminary data.</text>
</comment>
<name>A0ABR0F0R0_ZASCE</name>
<dbReference type="Proteomes" id="UP001305779">
    <property type="component" value="Unassembled WGS sequence"/>
</dbReference>